<feature type="transmembrane region" description="Helical" evidence="1">
    <location>
        <begin position="165"/>
        <end position="193"/>
    </location>
</feature>
<feature type="transmembrane region" description="Helical" evidence="1">
    <location>
        <begin position="37"/>
        <end position="56"/>
    </location>
</feature>
<feature type="transmembrane region" description="Helical" evidence="1">
    <location>
        <begin position="267"/>
        <end position="289"/>
    </location>
</feature>
<evidence type="ECO:0000313" key="3">
    <source>
        <dbReference type="WBParaSite" id="MBELARI_LOCUS681"/>
    </source>
</evidence>
<dbReference type="WBParaSite" id="MBELARI_LOCUS681">
    <property type="protein sequence ID" value="MBELARI_LOCUS681"/>
    <property type="gene ID" value="MBELARI_LOCUS681"/>
</dbReference>
<dbReference type="Proteomes" id="UP000887575">
    <property type="component" value="Unassembled WGS sequence"/>
</dbReference>
<keyword evidence="1" id="KW-0812">Transmembrane</keyword>
<accession>A0AAF3FJK2</accession>
<feature type="transmembrane region" description="Helical" evidence="1">
    <location>
        <begin position="68"/>
        <end position="92"/>
    </location>
</feature>
<name>A0AAF3FJK2_9BILA</name>
<protein>
    <recommendedName>
        <fullName evidence="4">G protein-coupled receptor</fullName>
    </recommendedName>
</protein>
<sequence>MTVMMEISLEQAKIIGRAFLFFGICDIGESFGLIGDLSLAILAPVIITNGVGFYWVSVFPLPPWLASWLVGIFVGCLDGIIISISASCYYRICLAVPMDKEKLLAMLGMIVYTLNYTTVPLMAYANVDAYAGENYTLSIIESDPDFAYLLSNPYPKMFFDVHRPWVYVLVAVMIPQIGIQILVLGHAFLYNLIYVYRNKDYNISPQTKVLQAQIYIVMAVQLTAVLCCGAVEGVIYAVPQLAHYFIGGLLDPFFNELQWFFDMMQPLMALAPLMGVCHSSVNCFMILLITRPYRDQIRKWFVQAKIFPQRNDSKISTVEPLQSNRFPEEQSAKLL</sequence>
<dbReference type="AlphaFoldDB" id="A0AAF3FJK2"/>
<dbReference type="InterPro" id="IPR019422">
    <property type="entry name" value="7TM_GPCR_serpentine_rcpt_Srh"/>
</dbReference>
<reference evidence="3" key="1">
    <citation type="submission" date="2024-02" db="UniProtKB">
        <authorList>
            <consortium name="WormBaseParasite"/>
        </authorList>
    </citation>
    <scope>IDENTIFICATION</scope>
</reference>
<evidence type="ECO:0008006" key="4">
    <source>
        <dbReference type="Google" id="ProtNLM"/>
    </source>
</evidence>
<feature type="transmembrane region" description="Helical" evidence="1">
    <location>
        <begin position="104"/>
        <end position="125"/>
    </location>
</feature>
<evidence type="ECO:0000313" key="2">
    <source>
        <dbReference type="Proteomes" id="UP000887575"/>
    </source>
</evidence>
<proteinExistence type="predicted"/>
<evidence type="ECO:0000256" key="1">
    <source>
        <dbReference type="SAM" id="Phobius"/>
    </source>
</evidence>
<feature type="transmembrane region" description="Helical" evidence="1">
    <location>
        <begin position="214"/>
        <end position="238"/>
    </location>
</feature>
<dbReference type="Pfam" id="PF10318">
    <property type="entry name" value="7TM_GPCR_Srh"/>
    <property type="match status" value="1"/>
</dbReference>
<keyword evidence="2" id="KW-1185">Reference proteome</keyword>
<keyword evidence="1" id="KW-0472">Membrane</keyword>
<keyword evidence="1" id="KW-1133">Transmembrane helix</keyword>
<organism evidence="2 3">
    <name type="scientific">Mesorhabditis belari</name>
    <dbReference type="NCBI Taxonomy" id="2138241"/>
    <lineage>
        <taxon>Eukaryota</taxon>
        <taxon>Metazoa</taxon>
        <taxon>Ecdysozoa</taxon>
        <taxon>Nematoda</taxon>
        <taxon>Chromadorea</taxon>
        <taxon>Rhabditida</taxon>
        <taxon>Rhabditina</taxon>
        <taxon>Rhabditomorpha</taxon>
        <taxon>Rhabditoidea</taxon>
        <taxon>Rhabditidae</taxon>
        <taxon>Mesorhabditinae</taxon>
        <taxon>Mesorhabditis</taxon>
    </lineage>
</organism>